<evidence type="ECO:0000313" key="10">
    <source>
        <dbReference type="Proteomes" id="UP001558652"/>
    </source>
</evidence>
<dbReference type="PANTHER" id="PTHR11567">
    <property type="entry name" value="ACID PHOSPHATASE-RELATED"/>
    <property type="match status" value="1"/>
</dbReference>
<evidence type="ECO:0000256" key="4">
    <source>
        <dbReference type="ARBA" id="ARBA00022729"/>
    </source>
</evidence>
<keyword evidence="8" id="KW-1133">Transmembrane helix</keyword>
<keyword evidence="8" id="KW-0812">Transmembrane</keyword>
<keyword evidence="7" id="KW-0325">Glycoprotein</keyword>
<dbReference type="InterPro" id="IPR000560">
    <property type="entry name" value="His_Pase_clade-2"/>
</dbReference>
<name>A0ABD0XX93_9HEMI</name>
<evidence type="ECO:0000256" key="2">
    <source>
        <dbReference type="ARBA" id="ARBA00005375"/>
    </source>
</evidence>
<keyword evidence="6" id="KW-1015">Disulfide bond</keyword>
<protein>
    <recommendedName>
        <fullName evidence="3">acid phosphatase</fullName>
        <ecNumber evidence="3">3.1.3.2</ecNumber>
    </recommendedName>
</protein>
<dbReference type="EMBL" id="JBFDAA010000019">
    <property type="protein sequence ID" value="KAL1115881.1"/>
    <property type="molecule type" value="Genomic_DNA"/>
</dbReference>
<feature type="transmembrane region" description="Helical" evidence="8">
    <location>
        <begin position="352"/>
        <end position="375"/>
    </location>
</feature>
<dbReference type="AlphaFoldDB" id="A0ABD0XX93"/>
<keyword evidence="8" id="KW-0472">Membrane</keyword>
<dbReference type="EC" id="3.1.3.2" evidence="3"/>
<reference evidence="9 10" key="1">
    <citation type="submission" date="2024-07" db="EMBL/GenBank/DDBJ databases">
        <title>Chromosome-level genome assembly of the water stick insect Ranatra chinensis (Heteroptera: Nepidae).</title>
        <authorList>
            <person name="Liu X."/>
        </authorList>
    </citation>
    <scope>NUCLEOTIDE SEQUENCE [LARGE SCALE GENOMIC DNA]</scope>
    <source>
        <strain evidence="9">Cailab_2021Rc</strain>
        <tissue evidence="9">Muscle</tissue>
    </source>
</reference>
<dbReference type="Pfam" id="PF00328">
    <property type="entry name" value="His_Phos_2"/>
    <property type="match status" value="1"/>
</dbReference>
<dbReference type="CDD" id="cd07061">
    <property type="entry name" value="HP_HAP_like"/>
    <property type="match status" value="1"/>
</dbReference>
<proteinExistence type="inferred from homology"/>
<gene>
    <name evidence="9" type="ORF">AAG570_006170</name>
</gene>
<dbReference type="InterPro" id="IPR050645">
    <property type="entry name" value="Histidine_acid_phosphatase"/>
</dbReference>
<dbReference type="Proteomes" id="UP001558652">
    <property type="component" value="Unassembled WGS sequence"/>
</dbReference>
<accession>A0ABD0XX93</accession>
<dbReference type="GO" id="GO:0003993">
    <property type="term" value="F:acid phosphatase activity"/>
    <property type="evidence" value="ECO:0007669"/>
    <property type="project" value="UniProtKB-EC"/>
</dbReference>
<evidence type="ECO:0000256" key="8">
    <source>
        <dbReference type="SAM" id="Phobius"/>
    </source>
</evidence>
<keyword evidence="10" id="KW-1185">Reference proteome</keyword>
<sequence>MFRHGDRTPIDPYPNDPYRNNSLWPVGWGQLTNNGKKRHYELGKWFRSRYGQLVGLEYRRENILVRSTDVDRTLMSAQCNLAGFFPPLGGQRWDEMVDWQPIPVHTTPEKEDGLLAMKAPCKKYEEEYKKAKQSDFMVALDNKYKDLYSYLTEKTGRLVQSVIDVEYHFSTLHIESLFNFTLPEWTKKVYPEPMRTASAISFAVPTLNTQLKRLKSGPLLKEMVEHMKSKAGMAPALEKTDNKKMWVYSAHDTTVSNFLNTLGVFNMLNPPYAATVMVELRRSSSDNGYYVNVLYKNTTDVAYLMTLPKCGQVCPLEQFIDNYKDVIPDDWSAECHSHRLFDLTSDLPYNSLAIFAMVASTLVVFVLLASTSLYWHRKTPSHAYKKLKMETL</sequence>
<dbReference type="Gene3D" id="3.40.50.1240">
    <property type="entry name" value="Phosphoglycerate mutase-like"/>
    <property type="match status" value="1"/>
</dbReference>
<dbReference type="InterPro" id="IPR029033">
    <property type="entry name" value="His_PPase_superfam"/>
</dbReference>
<dbReference type="PROSITE" id="PS00778">
    <property type="entry name" value="HIS_ACID_PHOSPHAT_2"/>
    <property type="match status" value="1"/>
</dbReference>
<organism evidence="9 10">
    <name type="scientific">Ranatra chinensis</name>
    <dbReference type="NCBI Taxonomy" id="642074"/>
    <lineage>
        <taxon>Eukaryota</taxon>
        <taxon>Metazoa</taxon>
        <taxon>Ecdysozoa</taxon>
        <taxon>Arthropoda</taxon>
        <taxon>Hexapoda</taxon>
        <taxon>Insecta</taxon>
        <taxon>Pterygota</taxon>
        <taxon>Neoptera</taxon>
        <taxon>Paraneoptera</taxon>
        <taxon>Hemiptera</taxon>
        <taxon>Heteroptera</taxon>
        <taxon>Panheteroptera</taxon>
        <taxon>Nepomorpha</taxon>
        <taxon>Nepidae</taxon>
        <taxon>Ranatrinae</taxon>
        <taxon>Ranatra</taxon>
    </lineage>
</organism>
<keyword evidence="4" id="KW-0732">Signal</keyword>
<dbReference type="SUPFAM" id="SSF53254">
    <property type="entry name" value="Phosphoglycerate mutase-like"/>
    <property type="match status" value="1"/>
</dbReference>
<evidence type="ECO:0000256" key="3">
    <source>
        <dbReference type="ARBA" id="ARBA00012646"/>
    </source>
</evidence>
<dbReference type="PANTHER" id="PTHR11567:SF211">
    <property type="entry name" value="PROSTATIC ACID PHOSPHATASE"/>
    <property type="match status" value="1"/>
</dbReference>
<dbReference type="InterPro" id="IPR033379">
    <property type="entry name" value="Acid_Pase_AS"/>
</dbReference>
<evidence type="ECO:0000256" key="6">
    <source>
        <dbReference type="ARBA" id="ARBA00023157"/>
    </source>
</evidence>
<evidence type="ECO:0000256" key="7">
    <source>
        <dbReference type="ARBA" id="ARBA00023180"/>
    </source>
</evidence>
<comment type="caution">
    <text evidence="9">The sequence shown here is derived from an EMBL/GenBank/DDBJ whole genome shotgun (WGS) entry which is preliminary data.</text>
</comment>
<evidence type="ECO:0000256" key="5">
    <source>
        <dbReference type="ARBA" id="ARBA00022801"/>
    </source>
</evidence>
<comment type="similarity">
    <text evidence="2">Belongs to the histidine acid phosphatase family.</text>
</comment>
<evidence type="ECO:0000313" key="9">
    <source>
        <dbReference type="EMBL" id="KAL1115881.1"/>
    </source>
</evidence>
<evidence type="ECO:0000256" key="1">
    <source>
        <dbReference type="ARBA" id="ARBA00000032"/>
    </source>
</evidence>
<keyword evidence="5" id="KW-0378">Hydrolase</keyword>
<comment type="catalytic activity">
    <reaction evidence="1">
        <text>a phosphate monoester + H2O = an alcohol + phosphate</text>
        <dbReference type="Rhea" id="RHEA:15017"/>
        <dbReference type="ChEBI" id="CHEBI:15377"/>
        <dbReference type="ChEBI" id="CHEBI:30879"/>
        <dbReference type="ChEBI" id="CHEBI:43474"/>
        <dbReference type="ChEBI" id="CHEBI:67140"/>
        <dbReference type="EC" id="3.1.3.2"/>
    </reaction>
</comment>